<protein>
    <recommendedName>
        <fullName evidence="2">CRIB domain-containing protein</fullName>
    </recommendedName>
</protein>
<evidence type="ECO:0000313" key="3">
    <source>
        <dbReference type="EMBL" id="EYC03435.1"/>
    </source>
</evidence>
<feature type="domain" description="CRIB" evidence="2">
    <location>
        <begin position="34"/>
        <end position="47"/>
    </location>
</feature>
<evidence type="ECO:0000256" key="1">
    <source>
        <dbReference type="SAM" id="MobiDB-lite"/>
    </source>
</evidence>
<feature type="compositionally biased region" description="Low complexity" evidence="1">
    <location>
        <begin position="294"/>
        <end position="312"/>
    </location>
</feature>
<feature type="region of interest" description="Disordered" evidence="1">
    <location>
        <begin position="409"/>
        <end position="462"/>
    </location>
</feature>
<name>A0A016TL61_9BILA</name>
<proteinExistence type="predicted"/>
<organism evidence="3 4">
    <name type="scientific">Ancylostoma ceylanicum</name>
    <dbReference type="NCBI Taxonomy" id="53326"/>
    <lineage>
        <taxon>Eukaryota</taxon>
        <taxon>Metazoa</taxon>
        <taxon>Ecdysozoa</taxon>
        <taxon>Nematoda</taxon>
        <taxon>Chromadorea</taxon>
        <taxon>Rhabditida</taxon>
        <taxon>Rhabditina</taxon>
        <taxon>Rhabditomorpha</taxon>
        <taxon>Strongyloidea</taxon>
        <taxon>Ancylostomatidae</taxon>
        <taxon>Ancylostomatinae</taxon>
        <taxon>Ancylostoma</taxon>
    </lineage>
</organism>
<gene>
    <name evidence="3" type="primary">Acey_s0094.g2757</name>
    <name evidence="3" type="ORF">Y032_0094g2757</name>
</gene>
<feature type="region of interest" description="Disordered" evidence="1">
    <location>
        <begin position="1"/>
        <end position="97"/>
    </location>
</feature>
<keyword evidence="4" id="KW-1185">Reference proteome</keyword>
<reference evidence="4" key="1">
    <citation type="journal article" date="2015" name="Nat. Genet.">
        <title>The genome and transcriptome of the zoonotic hookworm Ancylostoma ceylanicum identify infection-specific gene families.</title>
        <authorList>
            <person name="Schwarz E.M."/>
            <person name="Hu Y."/>
            <person name="Antoshechkin I."/>
            <person name="Miller M.M."/>
            <person name="Sternberg P.W."/>
            <person name="Aroian R.V."/>
        </authorList>
    </citation>
    <scope>NUCLEOTIDE SEQUENCE</scope>
    <source>
        <strain evidence="4">HY135</strain>
    </source>
</reference>
<dbReference type="InterPro" id="IPR000095">
    <property type="entry name" value="CRIB_dom"/>
</dbReference>
<sequence length="555" mass="60147">MPSKTSGAQEGDDTPRTPTPAPRRLSVKNKKPTISAPFNFRHVSHFGLGSSFDHTASEPLSGIEEVGNHPQASSKEGDDEQKTTSHMRRVEDATISDDDLEKLGAAALHVPQWSSEVLEKKESAKPETIACTFEVCSVPTTTPANPKSSSCNVCSNTSPTHAKANEGFRLQDDVMPKVDVSWHQNVTTVSRDAPSAQHRNESSDDNSSAMHVQQSKKKNPAPPPPSQSQAPGNLPNRDENVAWKPNVCSAPPKAQSAHIVKTSEKVEQHCTVSSSISRPNVLGDMNTNLDHIVTSPSSSRTPTMTPSSHSSPRNVGDKARRRLPQWMIDMPVKDQKRLNGVWLAVMGETEMPDDRRTVMETVAKFEAQGGCVSPQRHPVPRRIAPPPPTGHILKRAEELNEGIRRSEGIASPCKEQGSSSSHSAVLETVQSAASTPSEKINSPAMERPIPKPRKKKSVDKPKEECIETVCIGTPVIVLPEQMTECVVTVSKPRINVSTSTCILKDYNGNSKGETTELAVDGPQKDSPADSNGRVTAPTGHDTDTDSDEDVETIRF</sequence>
<feature type="compositionally biased region" description="Acidic residues" evidence="1">
    <location>
        <begin position="544"/>
        <end position="555"/>
    </location>
</feature>
<feature type="compositionally biased region" description="Polar residues" evidence="1">
    <location>
        <begin position="416"/>
        <end position="440"/>
    </location>
</feature>
<dbReference type="OrthoDB" id="5877200at2759"/>
<feature type="compositionally biased region" description="Basic and acidic residues" evidence="1">
    <location>
        <begin position="80"/>
        <end position="92"/>
    </location>
</feature>
<evidence type="ECO:0000313" key="4">
    <source>
        <dbReference type="Proteomes" id="UP000024635"/>
    </source>
</evidence>
<accession>A0A016TL61</accession>
<feature type="region of interest" description="Disordered" evidence="1">
    <location>
        <begin position="187"/>
        <end position="256"/>
    </location>
</feature>
<dbReference type="AlphaFoldDB" id="A0A016TL61"/>
<feature type="region of interest" description="Disordered" evidence="1">
    <location>
        <begin position="505"/>
        <end position="555"/>
    </location>
</feature>
<evidence type="ECO:0000259" key="2">
    <source>
        <dbReference type="PROSITE" id="PS50108"/>
    </source>
</evidence>
<dbReference type="PROSITE" id="PS50108">
    <property type="entry name" value="CRIB"/>
    <property type="match status" value="1"/>
</dbReference>
<comment type="caution">
    <text evidence="3">The sequence shown here is derived from an EMBL/GenBank/DDBJ whole genome shotgun (WGS) entry which is preliminary data.</text>
</comment>
<dbReference type="Proteomes" id="UP000024635">
    <property type="component" value="Unassembled WGS sequence"/>
</dbReference>
<feature type="region of interest" description="Disordered" evidence="1">
    <location>
        <begin position="370"/>
        <end position="391"/>
    </location>
</feature>
<dbReference type="EMBL" id="JARK01001430">
    <property type="protein sequence ID" value="EYC03435.1"/>
    <property type="molecule type" value="Genomic_DNA"/>
</dbReference>
<feature type="region of interest" description="Disordered" evidence="1">
    <location>
        <begin position="293"/>
        <end position="317"/>
    </location>
</feature>